<protein>
    <recommendedName>
        <fullName evidence="2">G-patch domain-containing protein</fullName>
    </recommendedName>
</protein>
<proteinExistence type="predicted"/>
<reference evidence="3" key="1">
    <citation type="submission" date="2022-07" db="EMBL/GenBank/DDBJ databases">
        <title>Phylogenomic reconstructions and comparative analyses of Kickxellomycotina fungi.</title>
        <authorList>
            <person name="Reynolds N.K."/>
            <person name="Stajich J.E."/>
            <person name="Barry K."/>
            <person name="Grigoriev I.V."/>
            <person name="Crous P."/>
            <person name="Smith M.E."/>
        </authorList>
    </citation>
    <scope>NUCLEOTIDE SEQUENCE</scope>
    <source>
        <strain evidence="3">NRRL 3115</strain>
    </source>
</reference>
<organism evidence="3 4">
    <name type="scientific">Coemansia spiralis</name>
    <dbReference type="NCBI Taxonomy" id="417178"/>
    <lineage>
        <taxon>Eukaryota</taxon>
        <taxon>Fungi</taxon>
        <taxon>Fungi incertae sedis</taxon>
        <taxon>Zoopagomycota</taxon>
        <taxon>Kickxellomycotina</taxon>
        <taxon>Kickxellomycetes</taxon>
        <taxon>Kickxellales</taxon>
        <taxon>Kickxellaceae</taxon>
        <taxon>Coemansia</taxon>
    </lineage>
</organism>
<evidence type="ECO:0000313" key="3">
    <source>
        <dbReference type="EMBL" id="KAJ2673073.1"/>
    </source>
</evidence>
<dbReference type="Proteomes" id="UP001151518">
    <property type="component" value="Unassembled WGS sequence"/>
</dbReference>
<feature type="region of interest" description="Disordered" evidence="1">
    <location>
        <begin position="293"/>
        <end position="326"/>
    </location>
</feature>
<dbReference type="OrthoDB" id="20507at2759"/>
<evidence type="ECO:0000313" key="4">
    <source>
        <dbReference type="Proteomes" id="UP001151518"/>
    </source>
</evidence>
<dbReference type="Pfam" id="PF26093">
    <property type="entry name" value="HTH_TGH"/>
    <property type="match status" value="1"/>
</dbReference>
<sequence length="633" mass="70393">MSKRSYSNSSFEVGDGDRVDFIHVGTEFPRLTKRQERQQVQRLKYNQQHKLKDDDTWQPSISFVSSQNKRAEKMSQKPEDFMDAQDIAENQRDTELMSINGNFSSISTRIEAQKLVEESGNKRYKGIVGTMAEWMSAEFRAIQVATTESTGDRIMHAMGWKLGHGIGPLVPTRSQLSSNFEKAHESDSKKAKVPPRPVSLVNFAPNQNHSHGIGYGINIGSLEGAENSGIGSHSSGFLPTLGALFKSKSKKAENLDSVDLVKKEKTKKQREKSARSKYLLSFDASDDEGDIYGDGASGNARQNSVLSSSKQPATSKSSLERLVEEDSSKNSVRNAFKMVPLSTSDARLCYDGKRPLSGFELAYPADTEACHYDSLDVPADFSWIRHVRKSRWDAVPASGSQSQLQLSEAKLITAKDRAKLGIIEDPSFKQRTQSALDPDIAKAALEGFMPFSDDPTKQQRYKNFLQAAAFVTNNSPVNHVLDTRETQEFAQMAHVFRPNATMLSRFTSSTQKAAEALPEENVVAATNTSNKKTVQRTVLEWAPSLLLCKRMEVKPPLSATKQTHDSNFERQRAPRQRAADFIQWNANSNSGNSEIPFVLADDPAEVKMDISKQTPVKKPDMSLFKTIFGDSDN</sequence>
<evidence type="ECO:0000256" key="1">
    <source>
        <dbReference type="SAM" id="MobiDB-lite"/>
    </source>
</evidence>
<dbReference type="InterPro" id="IPR000467">
    <property type="entry name" value="G_patch_dom"/>
</dbReference>
<dbReference type="GO" id="GO:0005634">
    <property type="term" value="C:nucleus"/>
    <property type="evidence" value="ECO:0007669"/>
    <property type="project" value="TreeGrafter"/>
</dbReference>
<name>A0A9W8KWN8_9FUNG</name>
<accession>A0A9W8KWN8</accession>
<comment type="caution">
    <text evidence="3">The sequence shown here is derived from an EMBL/GenBank/DDBJ whole genome shotgun (WGS) entry which is preliminary data.</text>
</comment>
<dbReference type="PANTHER" id="PTHR13384:SF19">
    <property type="entry name" value="G PATCH DOMAIN-CONTAINING PROTEIN 1"/>
    <property type="match status" value="1"/>
</dbReference>
<gene>
    <name evidence="3" type="ORF">GGI25_004826</name>
</gene>
<dbReference type="PANTHER" id="PTHR13384">
    <property type="entry name" value="G PATCH DOMAIN-CONTAINING PROTEIN 1"/>
    <property type="match status" value="1"/>
</dbReference>
<feature type="domain" description="G-patch" evidence="2">
    <location>
        <begin position="147"/>
        <end position="167"/>
    </location>
</feature>
<dbReference type="AlphaFoldDB" id="A0A9W8KWN8"/>
<dbReference type="Pfam" id="PF07713">
    <property type="entry name" value="DUF1604"/>
    <property type="match status" value="1"/>
</dbReference>
<dbReference type="PROSITE" id="PS50174">
    <property type="entry name" value="G_PATCH"/>
    <property type="match status" value="1"/>
</dbReference>
<dbReference type="EMBL" id="JANBTW010000072">
    <property type="protein sequence ID" value="KAJ2673073.1"/>
    <property type="molecule type" value="Genomic_DNA"/>
</dbReference>
<feature type="compositionally biased region" description="Low complexity" evidence="1">
    <location>
        <begin position="307"/>
        <end position="317"/>
    </location>
</feature>
<evidence type="ECO:0000259" key="2">
    <source>
        <dbReference type="PROSITE" id="PS50174"/>
    </source>
</evidence>
<dbReference type="InterPro" id="IPR011666">
    <property type="entry name" value="DUF1604"/>
</dbReference>
<dbReference type="GO" id="GO:0003723">
    <property type="term" value="F:RNA binding"/>
    <property type="evidence" value="ECO:0007669"/>
    <property type="project" value="TreeGrafter"/>
</dbReference>
<dbReference type="GO" id="GO:0006397">
    <property type="term" value="P:mRNA processing"/>
    <property type="evidence" value="ECO:0007669"/>
    <property type="project" value="InterPro"/>
</dbReference>